<dbReference type="NCBIfam" id="NF010683">
    <property type="entry name" value="PRK14083.1"/>
    <property type="match status" value="1"/>
</dbReference>
<keyword evidence="2" id="KW-0547">Nucleotide-binding</keyword>
<organism evidence="5 6">
    <name type="scientific">Olivibacter oleidegradans</name>
    <dbReference type="NCBI Taxonomy" id="760123"/>
    <lineage>
        <taxon>Bacteria</taxon>
        <taxon>Pseudomonadati</taxon>
        <taxon>Bacteroidota</taxon>
        <taxon>Sphingobacteriia</taxon>
        <taxon>Sphingobacteriales</taxon>
        <taxon>Sphingobacteriaceae</taxon>
        <taxon>Olivibacter</taxon>
    </lineage>
</organism>
<dbReference type="PIRSF" id="PIRSF002583">
    <property type="entry name" value="Hsp90"/>
    <property type="match status" value="1"/>
</dbReference>
<dbReference type="Pfam" id="PF13589">
    <property type="entry name" value="HATPase_c_3"/>
    <property type="match status" value="1"/>
</dbReference>
<gene>
    <name evidence="5" type="ORF">ACFFI0_09400</name>
</gene>
<dbReference type="EMBL" id="JBHLWO010000002">
    <property type="protein sequence ID" value="MFC0318525.1"/>
    <property type="molecule type" value="Genomic_DNA"/>
</dbReference>
<dbReference type="InterPro" id="IPR020575">
    <property type="entry name" value="Hsp90_N"/>
</dbReference>
<dbReference type="Pfam" id="PF00183">
    <property type="entry name" value="HSP90"/>
    <property type="match status" value="1"/>
</dbReference>
<dbReference type="InterPro" id="IPR036890">
    <property type="entry name" value="HATPase_C_sf"/>
</dbReference>
<dbReference type="RefSeq" id="WP_130857616.1">
    <property type="nucleotide sequence ID" value="NZ_JBHLWO010000002.1"/>
</dbReference>
<dbReference type="Proteomes" id="UP001589774">
    <property type="component" value="Unassembled WGS sequence"/>
</dbReference>
<dbReference type="PRINTS" id="PR00775">
    <property type="entry name" value="HEATSHOCK90"/>
</dbReference>
<dbReference type="SUPFAM" id="SSF54211">
    <property type="entry name" value="Ribosomal protein S5 domain 2-like"/>
    <property type="match status" value="1"/>
</dbReference>
<dbReference type="Gene3D" id="3.30.230.80">
    <property type="match status" value="1"/>
</dbReference>
<evidence type="ECO:0000313" key="6">
    <source>
        <dbReference type="Proteomes" id="UP001589774"/>
    </source>
</evidence>
<accession>A0ABV6HI21</accession>
<dbReference type="InterPro" id="IPR001404">
    <property type="entry name" value="Hsp90_fam"/>
</dbReference>
<protein>
    <submittedName>
        <fullName evidence="5">HSP90 family protein</fullName>
    </submittedName>
</protein>
<keyword evidence="6" id="KW-1185">Reference proteome</keyword>
<reference evidence="5 6" key="1">
    <citation type="submission" date="2024-09" db="EMBL/GenBank/DDBJ databases">
        <authorList>
            <person name="Sun Q."/>
            <person name="Mori K."/>
        </authorList>
    </citation>
    <scope>NUCLEOTIDE SEQUENCE [LARGE SCALE GENOMIC DNA]</scope>
    <source>
        <strain evidence="5 6">CCM 7765</strain>
    </source>
</reference>
<dbReference type="InterPro" id="IPR020568">
    <property type="entry name" value="Ribosomal_Su5_D2-typ_SF"/>
</dbReference>
<keyword evidence="3" id="KW-0067">ATP-binding</keyword>
<comment type="caution">
    <text evidence="5">The sequence shown here is derived from an EMBL/GenBank/DDBJ whole genome shotgun (WGS) entry which is preliminary data.</text>
</comment>
<evidence type="ECO:0000256" key="1">
    <source>
        <dbReference type="ARBA" id="ARBA00008239"/>
    </source>
</evidence>
<name>A0ABV6HI21_9SPHI</name>
<proteinExistence type="inferred from homology"/>
<evidence type="ECO:0000256" key="2">
    <source>
        <dbReference type="ARBA" id="ARBA00022741"/>
    </source>
</evidence>
<evidence type="ECO:0000256" key="3">
    <source>
        <dbReference type="ARBA" id="ARBA00022840"/>
    </source>
</evidence>
<evidence type="ECO:0000313" key="5">
    <source>
        <dbReference type="EMBL" id="MFC0318525.1"/>
    </source>
</evidence>
<dbReference type="PANTHER" id="PTHR11528">
    <property type="entry name" value="HEAT SHOCK PROTEIN 90 FAMILY MEMBER"/>
    <property type="match status" value="1"/>
</dbReference>
<sequence length="595" mass="67563">MKDKQQSYLFQVNLKGMISLLSEHLYSNPNTFVRELLQNGVDAITAIKTLDEQHIGSIQVHLNEKRNEAIFEDNGIGLKEDEIHKFIAVIGESSKREAFEANDFIGKFGIGLLSCFVVSNEIILETRSALADKVLRWTGKADGTYQLERITEERPIGTRIILQAKKEWAHLFTTSAFEKNLRFYGDLLPIPITLRNGHEAILINEHTGKWLNDDYTKDELLELGKSTFHTNFIDAFRIDAPSGKLKAVAYVLPYKTQFSGKQQHKLYLKRMFLSEDDCRLLPKWAFFIRCIINTDGLSATASRESLMVNGELKATQKEIAEGIKSYLKTIGVVDPAIYHKLISTHYLHLKAIAAEDVDLLKAFMDDLPFETSKGIRSFKSIRTYQKNIYYTANIDDFKQLRRIAEPQGLMVLNAAYTFEEELLKKMQRLDSALSIEEISPVHLLKSFRDLDEVSANAYMNFTEKARKILETLNCEVTVKRFQPTDIPAIYIASNVNHTGKSSHIKASANNPLAATLGAFTRTNETKPQLCFNADNSLIQAVFPIKDSYVVNSIVHILYVQSLLLGKYPVSDKEMNLFNEGLHNMLIMGIDNFINI</sequence>
<keyword evidence="4" id="KW-0143">Chaperone</keyword>
<dbReference type="SUPFAM" id="SSF55874">
    <property type="entry name" value="ATPase domain of HSP90 chaperone/DNA topoisomerase II/histidine kinase"/>
    <property type="match status" value="1"/>
</dbReference>
<evidence type="ECO:0000256" key="4">
    <source>
        <dbReference type="ARBA" id="ARBA00023186"/>
    </source>
</evidence>
<comment type="similarity">
    <text evidence="1">Belongs to the heat shock protein 90 family.</text>
</comment>
<dbReference type="Gene3D" id="3.30.565.10">
    <property type="entry name" value="Histidine kinase-like ATPase, C-terminal domain"/>
    <property type="match status" value="1"/>
</dbReference>